<evidence type="ECO:0000313" key="9">
    <source>
        <dbReference type="EMBL" id="MBC5995167.1"/>
    </source>
</evidence>
<evidence type="ECO:0000256" key="3">
    <source>
        <dbReference type="ARBA" id="ARBA00022475"/>
    </source>
</evidence>
<dbReference type="InterPro" id="IPR017850">
    <property type="entry name" value="Alkaline_phosphatase_core_sf"/>
</dbReference>
<reference evidence="9 10" key="1">
    <citation type="submission" date="2020-08" db="EMBL/GenBank/DDBJ databases">
        <authorList>
            <person name="Liu C."/>
            <person name="Sun Q."/>
        </authorList>
    </citation>
    <scope>NUCLEOTIDE SEQUENCE [LARGE SCALE GENOMIC DNA]</scope>
    <source>
        <strain evidence="9 10">NSJ-18</strain>
    </source>
</reference>
<organism evidence="9 10">
    <name type="scientific">Romboutsia faecis</name>
    <dbReference type="NCBI Taxonomy" id="2764597"/>
    <lineage>
        <taxon>Bacteria</taxon>
        <taxon>Bacillati</taxon>
        <taxon>Bacillota</taxon>
        <taxon>Clostridia</taxon>
        <taxon>Peptostreptococcales</taxon>
        <taxon>Peptostreptococcaceae</taxon>
        <taxon>Romboutsia</taxon>
    </lineage>
</organism>
<comment type="pathway">
    <text evidence="2">Cell wall biogenesis; lipoteichoic acid biosynthesis.</text>
</comment>
<feature type="transmembrane region" description="Helical" evidence="7">
    <location>
        <begin position="168"/>
        <end position="189"/>
    </location>
</feature>
<dbReference type="RefSeq" id="WP_153972869.1">
    <property type="nucleotide sequence ID" value="NZ_JACRWE010000001.1"/>
</dbReference>
<dbReference type="Gene3D" id="3.40.720.10">
    <property type="entry name" value="Alkaline Phosphatase, subunit A"/>
    <property type="match status" value="1"/>
</dbReference>
<dbReference type="Pfam" id="PF00884">
    <property type="entry name" value="Sulfatase"/>
    <property type="match status" value="1"/>
</dbReference>
<evidence type="ECO:0000256" key="7">
    <source>
        <dbReference type="SAM" id="Phobius"/>
    </source>
</evidence>
<evidence type="ECO:0000256" key="6">
    <source>
        <dbReference type="ARBA" id="ARBA00023136"/>
    </source>
</evidence>
<comment type="subcellular location">
    <subcellularLocation>
        <location evidence="1">Cell membrane</location>
        <topology evidence="1">Multi-pass membrane protein</topology>
    </subcellularLocation>
</comment>
<feature type="domain" description="Sulfatase N-terminal" evidence="8">
    <location>
        <begin position="268"/>
        <end position="559"/>
    </location>
</feature>
<dbReference type="Proteomes" id="UP000609849">
    <property type="component" value="Unassembled WGS sequence"/>
</dbReference>
<feature type="transmembrane region" description="Helical" evidence="7">
    <location>
        <begin position="209"/>
        <end position="228"/>
    </location>
</feature>
<feature type="transmembrane region" description="Helical" evidence="7">
    <location>
        <begin position="73"/>
        <end position="94"/>
    </location>
</feature>
<keyword evidence="3" id="KW-1003">Cell membrane</keyword>
<evidence type="ECO:0000256" key="1">
    <source>
        <dbReference type="ARBA" id="ARBA00004651"/>
    </source>
</evidence>
<gene>
    <name evidence="9" type="ORF">H8923_00200</name>
</gene>
<dbReference type="CDD" id="cd16015">
    <property type="entry name" value="LTA_synthase"/>
    <property type="match status" value="1"/>
</dbReference>
<keyword evidence="5 7" id="KW-1133">Transmembrane helix</keyword>
<proteinExistence type="predicted"/>
<evidence type="ECO:0000256" key="2">
    <source>
        <dbReference type="ARBA" id="ARBA00004936"/>
    </source>
</evidence>
<keyword evidence="10" id="KW-1185">Reference proteome</keyword>
<comment type="caution">
    <text evidence="9">The sequence shown here is derived from an EMBL/GenBank/DDBJ whole genome shotgun (WGS) entry which is preliminary data.</text>
</comment>
<dbReference type="PANTHER" id="PTHR47371">
    <property type="entry name" value="LIPOTEICHOIC ACID SYNTHASE"/>
    <property type="match status" value="1"/>
</dbReference>
<sequence length="623" mass="71319">MQIITYLVAGIILALVNYFLFERNKKTLTIVNDLLFFIVPFNIVSLSLLKYLFNKSNILESSIYTPVFSLTYIGFTLICGVIFLFIKLMLNSKVILSSKINFSKSTDKLTKKASLIKVTSILFFIIGVTFIFFSNWFIDYFGIITPEQFLFNLKSPLKGTSTDMFKEIFMTPVFAIVASTTVFLIFMNFSYDISLTKDNIKKKILSKRILNRMSFILAFICLIVGVPYGSHKLNLSKVVKAYYSNSNYFDENYVDPRDVKMSFPSKKRNLIHIYLESIENTYLSKELGGYMNYNLMPELTELSKEGISFSDNDKFGGPYQTYGSSWSVAGMVNMSAGIPLKIPIGANSYGKSGSFLPGTITIGDILEAQGYNQTIMFGADSDSGGLTTFFNTHGSFNIFDYKAAKEKGLIPKDYNVWWGFEDDKLYEYAKDELTRLHKEGKPFNFTMETADTHFPDGYLSKNVENKYPEQYSNVIAYSTKEAVKFIRWIQKQPFYENTTIVVTGDHLSMDKNYFKEFDPSYHRTIFNLILNAPITTDNIKNREFAPFDMFPTILASMGVQFEGDKLGLGTNLFSDKKTLIEEEGLESLQDGLERNSNYFNDRFISEKRNSIFKNTLVTYRKTN</sequence>
<dbReference type="InterPro" id="IPR000917">
    <property type="entry name" value="Sulfatase_N"/>
</dbReference>
<feature type="transmembrane region" description="Helical" evidence="7">
    <location>
        <begin position="115"/>
        <end position="138"/>
    </location>
</feature>
<evidence type="ECO:0000256" key="5">
    <source>
        <dbReference type="ARBA" id="ARBA00022989"/>
    </source>
</evidence>
<keyword evidence="6 7" id="KW-0472">Membrane</keyword>
<dbReference type="PANTHER" id="PTHR47371:SF3">
    <property type="entry name" value="PHOSPHOGLYCEROL TRANSFERASE I"/>
    <property type="match status" value="1"/>
</dbReference>
<protein>
    <submittedName>
        <fullName evidence="9">LTA synthase family protein</fullName>
    </submittedName>
</protein>
<dbReference type="SUPFAM" id="SSF53649">
    <property type="entry name" value="Alkaline phosphatase-like"/>
    <property type="match status" value="1"/>
</dbReference>
<dbReference type="EMBL" id="JACRWE010000001">
    <property type="protein sequence ID" value="MBC5995167.1"/>
    <property type="molecule type" value="Genomic_DNA"/>
</dbReference>
<feature type="transmembrane region" description="Helical" evidence="7">
    <location>
        <begin position="34"/>
        <end position="53"/>
    </location>
</feature>
<evidence type="ECO:0000313" key="10">
    <source>
        <dbReference type="Proteomes" id="UP000609849"/>
    </source>
</evidence>
<evidence type="ECO:0000256" key="4">
    <source>
        <dbReference type="ARBA" id="ARBA00022692"/>
    </source>
</evidence>
<accession>A0ABR7JK89</accession>
<dbReference type="InterPro" id="IPR050448">
    <property type="entry name" value="OpgB/LTA_synthase_biosynth"/>
</dbReference>
<name>A0ABR7JK89_9FIRM</name>
<keyword evidence="4 7" id="KW-0812">Transmembrane</keyword>
<evidence type="ECO:0000259" key="8">
    <source>
        <dbReference type="Pfam" id="PF00884"/>
    </source>
</evidence>
<feature type="transmembrane region" description="Helical" evidence="7">
    <location>
        <begin position="6"/>
        <end position="22"/>
    </location>
</feature>